<dbReference type="GO" id="GO:0016747">
    <property type="term" value="F:acyltransferase activity, transferring groups other than amino-acyl groups"/>
    <property type="evidence" value="ECO:0007669"/>
    <property type="project" value="InterPro"/>
</dbReference>
<keyword evidence="1" id="KW-0808">Transferase</keyword>
<dbReference type="AlphaFoldDB" id="A0A197JTY1"/>
<dbReference type="SUPFAM" id="SSF55729">
    <property type="entry name" value="Acyl-CoA N-acyltransferases (Nat)"/>
    <property type="match status" value="1"/>
</dbReference>
<sequence>MSTISETAASNTQPNEQSIRVRGVGPFQVSPSIWLTPIIFSDAAEQNRIFNLNDSFYKGLYSVGVTFPFLMEASVGFVKRLEEKRVKEGIYYVWAIRTEVEGPMIGLLALDPFDHEDICPCLRGKEPIAKTKEAETIHNGSEEEDVLSCSGLGYWLSPEHGGKGVMTEVVDFALTKMARQEFGYDRVHGEAWTDNVGSRRVMERAGMRPAVGVPVFVPKFDAFKDIAHYIYDTQMSP</sequence>
<dbReference type="OrthoDB" id="630895at2759"/>
<dbReference type="Pfam" id="PF13302">
    <property type="entry name" value="Acetyltransf_3"/>
    <property type="match status" value="1"/>
</dbReference>
<feature type="domain" description="N-acetyltransferase" evidence="4">
    <location>
        <begin position="76"/>
        <end position="208"/>
    </location>
</feature>
<gene>
    <name evidence="5" type="ORF">K457DRAFT_138492</name>
</gene>
<dbReference type="InterPro" id="IPR016181">
    <property type="entry name" value="Acyl_CoA_acyltransferase"/>
</dbReference>
<accession>A0A197JTY1</accession>
<evidence type="ECO:0000313" key="6">
    <source>
        <dbReference type="Proteomes" id="UP000078512"/>
    </source>
</evidence>
<evidence type="ECO:0000256" key="2">
    <source>
        <dbReference type="ARBA" id="ARBA00023315"/>
    </source>
</evidence>
<dbReference type="InterPro" id="IPR051531">
    <property type="entry name" value="N-acetyltransferase"/>
</dbReference>
<organism evidence="5 6">
    <name type="scientific">Linnemannia elongata AG-77</name>
    <dbReference type="NCBI Taxonomy" id="1314771"/>
    <lineage>
        <taxon>Eukaryota</taxon>
        <taxon>Fungi</taxon>
        <taxon>Fungi incertae sedis</taxon>
        <taxon>Mucoromycota</taxon>
        <taxon>Mortierellomycotina</taxon>
        <taxon>Mortierellomycetes</taxon>
        <taxon>Mortierellales</taxon>
        <taxon>Mortierellaceae</taxon>
        <taxon>Linnemannia</taxon>
    </lineage>
</organism>
<dbReference type="EMBL" id="KV442046">
    <property type="protein sequence ID" value="OAQ28737.1"/>
    <property type="molecule type" value="Genomic_DNA"/>
</dbReference>
<evidence type="ECO:0000256" key="3">
    <source>
        <dbReference type="ARBA" id="ARBA00038502"/>
    </source>
</evidence>
<evidence type="ECO:0000313" key="5">
    <source>
        <dbReference type="EMBL" id="OAQ28737.1"/>
    </source>
</evidence>
<dbReference type="Proteomes" id="UP000078512">
    <property type="component" value="Unassembled WGS sequence"/>
</dbReference>
<evidence type="ECO:0000259" key="4">
    <source>
        <dbReference type="Pfam" id="PF13302"/>
    </source>
</evidence>
<dbReference type="PANTHER" id="PTHR43792:SF8">
    <property type="entry name" value="[RIBOSOMAL PROTEIN US5]-ALANINE N-ACETYLTRANSFERASE"/>
    <property type="match status" value="1"/>
</dbReference>
<comment type="similarity">
    <text evidence="3">Belongs to the acetyltransferase family. RimJ subfamily.</text>
</comment>
<keyword evidence="2" id="KW-0012">Acyltransferase</keyword>
<reference evidence="5 6" key="1">
    <citation type="submission" date="2016-05" db="EMBL/GenBank/DDBJ databases">
        <title>Genome sequencing reveals origins of a unique bacterial endosymbiosis in the earliest lineages of terrestrial Fungi.</title>
        <authorList>
            <consortium name="DOE Joint Genome Institute"/>
            <person name="Uehling J."/>
            <person name="Gryganskyi A."/>
            <person name="Hameed K."/>
            <person name="Tschaplinski T."/>
            <person name="Misztal P."/>
            <person name="Wu S."/>
            <person name="Desiro A."/>
            <person name="Vande Pol N."/>
            <person name="Du Z.-Y."/>
            <person name="Zienkiewicz A."/>
            <person name="Zienkiewicz K."/>
            <person name="Morin E."/>
            <person name="Tisserant E."/>
            <person name="Splivallo R."/>
            <person name="Hainaut M."/>
            <person name="Henrissat B."/>
            <person name="Ohm R."/>
            <person name="Kuo A."/>
            <person name="Yan J."/>
            <person name="Lipzen A."/>
            <person name="Nolan M."/>
            <person name="Labutti K."/>
            <person name="Barry K."/>
            <person name="Goldstein A."/>
            <person name="Labbe J."/>
            <person name="Schadt C."/>
            <person name="Tuskan G."/>
            <person name="Grigoriev I."/>
            <person name="Martin F."/>
            <person name="Vilgalys R."/>
            <person name="Bonito G."/>
        </authorList>
    </citation>
    <scope>NUCLEOTIDE SEQUENCE [LARGE SCALE GENOMIC DNA]</scope>
    <source>
        <strain evidence="5 6">AG-77</strain>
    </source>
</reference>
<evidence type="ECO:0000256" key="1">
    <source>
        <dbReference type="ARBA" id="ARBA00022679"/>
    </source>
</evidence>
<protein>
    <recommendedName>
        <fullName evidence="4">N-acetyltransferase domain-containing protein</fullName>
    </recommendedName>
</protein>
<dbReference type="InterPro" id="IPR000182">
    <property type="entry name" value="GNAT_dom"/>
</dbReference>
<dbReference type="Gene3D" id="3.40.630.30">
    <property type="match status" value="1"/>
</dbReference>
<keyword evidence="6" id="KW-1185">Reference proteome</keyword>
<proteinExistence type="inferred from homology"/>
<dbReference type="PANTHER" id="PTHR43792">
    <property type="entry name" value="GNAT FAMILY, PUTATIVE (AFU_ORTHOLOGUE AFUA_3G00765)-RELATED-RELATED"/>
    <property type="match status" value="1"/>
</dbReference>
<name>A0A197JTY1_9FUNG</name>